<dbReference type="Proteomes" id="UP000605784">
    <property type="component" value="Unassembled WGS sequence"/>
</dbReference>
<keyword evidence="1" id="KW-0472">Membrane</keyword>
<sequence length="158" mass="16377">MLSFSLGQWGLICVLSGVFAAVLLNIPMYVQPEGYLPAYVAAGGLTAVDPADVSTPLAVAVHHVTGTAAALLYGALVYALAAILPAGLSLAGVPAIPHLLGAVGVTLFVYYFFERVAMPRAGGSLSGRRDDVVQQWALSSFIYGTTLALVVPVFVTQL</sequence>
<protein>
    <submittedName>
        <fullName evidence="2">Uncharacterized protein</fullName>
    </submittedName>
</protein>
<reference evidence="2" key="1">
    <citation type="journal article" date="2014" name="Int. J. Syst. Evol. Microbiol.">
        <title>Complete genome sequence of Corynebacterium casei LMG S-19264T (=DSM 44701T), isolated from a smear-ripened cheese.</title>
        <authorList>
            <consortium name="US DOE Joint Genome Institute (JGI-PGF)"/>
            <person name="Walter F."/>
            <person name="Albersmeier A."/>
            <person name="Kalinowski J."/>
            <person name="Ruckert C."/>
        </authorList>
    </citation>
    <scope>NUCLEOTIDE SEQUENCE</scope>
    <source>
        <strain evidence="2">JCM 17820</strain>
    </source>
</reference>
<feature type="transmembrane region" description="Helical" evidence="1">
    <location>
        <begin position="133"/>
        <end position="155"/>
    </location>
</feature>
<keyword evidence="1" id="KW-1133">Transmembrane helix</keyword>
<organism evidence="2 3">
    <name type="scientific">Haloarcula pellucida</name>
    <dbReference type="NCBI Taxonomy" id="1427151"/>
    <lineage>
        <taxon>Archaea</taxon>
        <taxon>Methanobacteriati</taxon>
        <taxon>Methanobacteriota</taxon>
        <taxon>Stenosarchaea group</taxon>
        <taxon>Halobacteria</taxon>
        <taxon>Halobacteriales</taxon>
        <taxon>Haloarculaceae</taxon>
        <taxon>Haloarcula</taxon>
    </lineage>
</organism>
<comment type="caution">
    <text evidence="2">The sequence shown here is derived from an EMBL/GenBank/DDBJ whole genome shotgun (WGS) entry which is preliminary data.</text>
</comment>
<evidence type="ECO:0000313" key="3">
    <source>
        <dbReference type="Proteomes" id="UP000605784"/>
    </source>
</evidence>
<dbReference type="AlphaFoldDB" id="A0A830GM82"/>
<dbReference type="RefSeq" id="WP_188996675.1">
    <property type="nucleotide sequence ID" value="NZ_BMOU01000002.1"/>
</dbReference>
<keyword evidence="3" id="KW-1185">Reference proteome</keyword>
<gene>
    <name evidence="2" type="ORF">GCM10009030_18330</name>
</gene>
<name>A0A830GM82_9EURY</name>
<keyword evidence="1" id="KW-0812">Transmembrane</keyword>
<feature type="transmembrane region" description="Helical" evidence="1">
    <location>
        <begin position="95"/>
        <end position="113"/>
    </location>
</feature>
<reference evidence="2" key="2">
    <citation type="submission" date="2020-09" db="EMBL/GenBank/DDBJ databases">
        <authorList>
            <person name="Sun Q."/>
            <person name="Ohkuma M."/>
        </authorList>
    </citation>
    <scope>NUCLEOTIDE SEQUENCE</scope>
    <source>
        <strain evidence="2">JCM 17820</strain>
    </source>
</reference>
<accession>A0A830GM82</accession>
<proteinExistence type="predicted"/>
<evidence type="ECO:0000313" key="2">
    <source>
        <dbReference type="EMBL" id="GGN93204.1"/>
    </source>
</evidence>
<feature type="transmembrane region" description="Helical" evidence="1">
    <location>
        <begin position="70"/>
        <end position="88"/>
    </location>
</feature>
<dbReference type="EMBL" id="BMOU01000002">
    <property type="protein sequence ID" value="GGN93204.1"/>
    <property type="molecule type" value="Genomic_DNA"/>
</dbReference>
<evidence type="ECO:0000256" key="1">
    <source>
        <dbReference type="SAM" id="Phobius"/>
    </source>
</evidence>